<dbReference type="AlphaFoldDB" id="A0A832Z575"/>
<name>A0A832Z575_9EURY</name>
<reference evidence="2" key="1">
    <citation type="journal article" date="2020" name="ISME J.">
        <title>Gammaproteobacteria mediating utilization of methyl-, sulfur- and petroleum organic compounds in deep ocean hydrothermal plumes.</title>
        <authorList>
            <person name="Zhou Z."/>
            <person name="Liu Y."/>
            <person name="Pan J."/>
            <person name="Cron B.R."/>
            <person name="Toner B.M."/>
            <person name="Anantharaman K."/>
            <person name="Breier J.A."/>
            <person name="Dick G.J."/>
            <person name="Li M."/>
        </authorList>
    </citation>
    <scope>NUCLEOTIDE SEQUENCE</scope>
    <source>
        <strain evidence="2">SZUA-1451</strain>
        <strain evidence="3">SZUA-1476</strain>
    </source>
</reference>
<protein>
    <submittedName>
        <fullName evidence="2">Uncharacterized protein</fullName>
    </submittedName>
</protein>
<sequence>MRLLKAILISILIITVFSLAIQEKILQKPYSQVILTGRGFVVPSARVILLNTNPKGGEYMIAIFDPEANKTIFLRRTDRPINKEVTLPHSGPYYVLIDSELPVVCALKGVASYPSKEILNIEYGMGGVSALLLAGIILLERKRNDKS</sequence>
<keyword evidence="1" id="KW-1133">Transmembrane helix</keyword>
<dbReference type="Proteomes" id="UP000649326">
    <property type="component" value="Unassembled WGS sequence"/>
</dbReference>
<dbReference type="Proteomes" id="UP000653692">
    <property type="component" value="Unassembled WGS sequence"/>
</dbReference>
<proteinExistence type="predicted"/>
<dbReference type="EMBL" id="DQUR01000265">
    <property type="protein sequence ID" value="HIP89789.1"/>
    <property type="molecule type" value="Genomic_DNA"/>
</dbReference>
<feature type="transmembrane region" description="Helical" evidence="1">
    <location>
        <begin position="121"/>
        <end position="139"/>
    </location>
</feature>
<accession>A0A832Z575</accession>
<evidence type="ECO:0000313" key="4">
    <source>
        <dbReference type="Proteomes" id="UP000649326"/>
    </source>
</evidence>
<dbReference type="EMBL" id="DQUG01000126">
    <property type="protein sequence ID" value="HIP75110.1"/>
    <property type="molecule type" value="Genomic_DNA"/>
</dbReference>
<evidence type="ECO:0000256" key="1">
    <source>
        <dbReference type="SAM" id="Phobius"/>
    </source>
</evidence>
<gene>
    <name evidence="2" type="ORF">EYH13_02985</name>
    <name evidence="3" type="ORF">EYH24_07825</name>
</gene>
<evidence type="ECO:0000313" key="2">
    <source>
        <dbReference type="EMBL" id="HIP75110.1"/>
    </source>
</evidence>
<keyword evidence="1" id="KW-0812">Transmembrane</keyword>
<evidence type="ECO:0000313" key="3">
    <source>
        <dbReference type="EMBL" id="HIP89789.1"/>
    </source>
</evidence>
<comment type="caution">
    <text evidence="2">The sequence shown here is derived from an EMBL/GenBank/DDBJ whole genome shotgun (WGS) entry which is preliminary data.</text>
</comment>
<organism evidence="2 4">
    <name type="scientific">Thermococcus paralvinellae</name>
    <dbReference type="NCBI Taxonomy" id="582419"/>
    <lineage>
        <taxon>Archaea</taxon>
        <taxon>Methanobacteriati</taxon>
        <taxon>Methanobacteriota</taxon>
        <taxon>Thermococci</taxon>
        <taxon>Thermococcales</taxon>
        <taxon>Thermococcaceae</taxon>
        <taxon>Thermococcus</taxon>
    </lineage>
</organism>
<keyword evidence="1" id="KW-0472">Membrane</keyword>